<protein>
    <submittedName>
        <fullName evidence="1">Uncharacterized protein</fullName>
    </submittedName>
</protein>
<keyword evidence="2" id="KW-1185">Reference proteome</keyword>
<proteinExistence type="predicted"/>
<dbReference type="KEGG" id="dpi:BN4_20404"/>
<sequence length="69" mass="7445">MVEGANLVGNTFKRVTIIIMYLKCEYGIGAGQPIYGCMSSLVDCLPSKRKRSIGLAVLPTLIRLICLAA</sequence>
<evidence type="ECO:0000313" key="1">
    <source>
        <dbReference type="EMBL" id="CCH50466.1"/>
    </source>
</evidence>
<name>M1WKZ7_PSEP2</name>
<dbReference type="AlphaFoldDB" id="M1WKZ7"/>
<accession>M1WKZ7</accession>
<dbReference type="HOGENOM" id="CLU_2769106_0_0_7"/>
<gene>
    <name evidence="1" type="ordered locus">BN4_20404</name>
</gene>
<reference evidence="1 2" key="1">
    <citation type="journal article" date="2013" name="PLoS ONE">
        <title>The first genomic and proteomic characterization of a deep-sea sulfate reducer: insights into the piezophilic lifestyle of Desulfovibrio piezophilus.</title>
        <authorList>
            <person name="Pradel N."/>
            <person name="Ji B."/>
            <person name="Gimenez G."/>
            <person name="Talla E."/>
            <person name="Lenoble P."/>
            <person name="Garel M."/>
            <person name="Tamburini C."/>
            <person name="Fourquet P."/>
            <person name="Lebrun R."/>
            <person name="Bertin P."/>
            <person name="Denis Y."/>
            <person name="Pophillat M."/>
            <person name="Barbe V."/>
            <person name="Ollivier B."/>
            <person name="Dolla A."/>
        </authorList>
    </citation>
    <scope>NUCLEOTIDE SEQUENCE [LARGE SCALE GENOMIC DNA]</scope>
    <source>
        <strain evidence="2">DSM 10523 / SB164P1</strain>
    </source>
</reference>
<reference evidence="2" key="2">
    <citation type="journal article" date="2013" name="Stand. Genomic Sci.">
        <title>Complete genome sequence of Desulfocapsa sulfexigens, a marine deltaproteobacterium specialized in disproportionating inorganic sulfur compounds.</title>
        <authorList>
            <person name="Finster K.W."/>
            <person name="Kjeldsen K.U."/>
            <person name="Kube M."/>
            <person name="Reinhardt R."/>
            <person name="Mussmann M."/>
            <person name="Amann R."/>
            <person name="Schreiber L."/>
        </authorList>
    </citation>
    <scope>NUCLEOTIDE SEQUENCE [LARGE SCALE GENOMIC DNA]</scope>
    <source>
        <strain evidence="2">DSM 10523 / SB164P1</strain>
    </source>
</reference>
<dbReference type="STRING" id="1322246.BN4_20404"/>
<evidence type="ECO:0000313" key="2">
    <source>
        <dbReference type="Proteomes" id="UP000011724"/>
    </source>
</evidence>
<dbReference type="Proteomes" id="UP000011724">
    <property type="component" value="Chromosome"/>
</dbReference>
<organism evidence="1 2">
    <name type="scientific">Pseudodesulfovibrio piezophilus (strain DSM 21447 / JCM 15486 / C1TLV30)</name>
    <name type="common">Desulfovibrio piezophilus</name>
    <dbReference type="NCBI Taxonomy" id="1322246"/>
    <lineage>
        <taxon>Bacteria</taxon>
        <taxon>Pseudomonadati</taxon>
        <taxon>Thermodesulfobacteriota</taxon>
        <taxon>Desulfovibrionia</taxon>
        <taxon>Desulfovibrionales</taxon>
        <taxon>Desulfovibrionaceae</taxon>
    </lineage>
</organism>
<dbReference type="EMBL" id="FO203427">
    <property type="protein sequence ID" value="CCH50466.1"/>
    <property type="molecule type" value="Genomic_DNA"/>
</dbReference>